<proteinExistence type="predicted"/>
<evidence type="ECO:0000256" key="4">
    <source>
        <dbReference type="ARBA" id="ARBA00022737"/>
    </source>
</evidence>
<feature type="region of interest" description="Disordered" evidence="9">
    <location>
        <begin position="1"/>
        <end position="203"/>
    </location>
</feature>
<gene>
    <name evidence="11" type="ORF">GSI_01225</name>
</gene>
<dbReference type="InterPro" id="IPR036875">
    <property type="entry name" value="Znf_CCHC_sf"/>
</dbReference>
<dbReference type="GO" id="GO:0071039">
    <property type="term" value="P:nuclear polyadenylation-dependent CUT catabolic process"/>
    <property type="evidence" value="ECO:0007669"/>
    <property type="project" value="TreeGrafter"/>
</dbReference>
<dbReference type="SUPFAM" id="SSF57756">
    <property type="entry name" value="Retrovirus zinc finger-like domains"/>
    <property type="match status" value="1"/>
</dbReference>
<accession>A0A2G8SUS7</accession>
<feature type="compositionally biased region" description="Basic and acidic residues" evidence="9">
    <location>
        <begin position="96"/>
        <end position="117"/>
    </location>
</feature>
<feature type="domain" description="CCHC-type" evidence="10">
    <location>
        <begin position="362"/>
        <end position="377"/>
    </location>
</feature>
<dbReference type="GO" id="GO:0071038">
    <property type="term" value="P:TRAMP-dependent tRNA surveillance pathway"/>
    <property type="evidence" value="ECO:0007669"/>
    <property type="project" value="TreeGrafter"/>
</dbReference>
<dbReference type="STRING" id="1077348.A0A2G8SUS7"/>
<feature type="compositionally biased region" description="Basic and acidic residues" evidence="9">
    <location>
        <begin position="172"/>
        <end position="203"/>
    </location>
</feature>
<feature type="compositionally biased region" description="Low complexity" evidence="9">
    <location>
        <begin position="25"/>
        <end position="38"/>
    </location>
</feature>
<name>A0A2G8SUS7_9APHY</name>
<dbReference type="PROSITE" id="PS50158">
    <property type="entry name" value="ZF_CCHC"/>
    <property type="match status" value="2"/>
</dbReference>
<dbReference type="GO" id="GO:0071037">
    <property type="term" value="P:nuclear polyadenylation-dependent snRNA catabolic process"/>
    <property type="evidence" value="ECO:0007669"/>
    <property type="project" value="TreeGrafter"/>
</dbReference>
<keyword evidence="3" id="KW-0479">Metal-binding</keyword>
<dbReference type="GO" id="GO:0071035">
    <property type="term" value="P:nuclear polyadenylation-dependent rRNA catabolic process"/>
    <property type="evidence" value="ECO:0007669"/>
    <property type="project" value="TreeGrafter"/>
</dbReference>
<feature type="compositionally biased region" description="Basic and acidic residues" evidence="9">
    <location>
        <begin position="526"/>
        <end position="538"/>
    </location>
</feature>
<evidence type="ECO:0000256" key="5">
    <source>
        <dbReference type="ARBA" id="ARBA00022771"/>
    </source>
</evidence>
<evidence type="ECO:0000256" key="2">
    <source>
        <dbReference type="ARBA" id="ARBA00022664"/>
    </source>
</evidence>
<feature type="compositionally biased region" description="Basic and acidic residues" evidence="9">
    <location>
        <begin position="127"/>
        <end position="162"/>
    </location>
</feature>
<feature type="compositionally biased region" description="Low complexity" evidence="9">
    <location>
        <begin position="583"/>
        <end position="594"/>
    </location>
</feature>
<dbReference type="InterPro" id="IPR051644">
    <property type="entry name" value="TRAMP_AT-DNA-binding"/>
</dbReference>
<dbReference type="SMART" id="SM00343">
    <property type="entry name" value="ZnF_C2HC"/>
    <property type="match status" value="5"/>
</dbReference>
<feature type="domain" description="CCHC-type" evidence="10">
    <location>
        <begin position="447"/>
        <end position="460"/>
    </location>
</feature>
<evidence type="ECO:0000256" key="9">
    <source>
        <dbReference type="SAM" id="MobiDB-lite"/>
    </source>
</evidence>
<comment type="subcellular location">
    <subcellularLocation>
        <location evidence="1">Nucleus</location>
    </subcellularLocation>
</comment>
<dbReference type="Proteomes" id="UP000230002">
    <property type="component" value="Unassembled WGS sequence"/>
</dbReference>
<dbReference type="Gene3D" id="4.10.60.10">
    <property type="entry name" value="Zinc finger, CCHC-type"/>
    <property type="match status" value="2"/>
</dbReference>
<reference evidence="11 12" key="1">
    <citation type="journal article" date="2015" name="Sci. Rep.">
        <title>Chromosome-level genome map provides insights into diverse defense mechanisms in the medicinal fungus Ganoderma sinense.</title>
        <authorList>
            <person name="Zhu Y."/>
            <person name="Xu J."/>
            <person name="Sun C."/>
            <person name="Zhou S."/>
            <person name="Xu H."/>
            <person name="Nelson D.R."/>
            <person name="Qian J."/>
            <person name="Song J."/>
            <person name="Luo H."/>
            <person name="Xiang L."/>
            <person name="Li Y."/>
            <person name="Xu Z."/>
            <person name="Ji A."/>
            <person name="Wang L."/>
            <person name="Lu S."/>
            <person name="Hayward A."/>
            <person name="Sun W."/>
            <person name="Li X."/>
            <person name="Schwartz D.C."/>
            <person name="Wang Y."/>
            <person name="Chen S."/>
        </authorList>
    </citation>
    <scope>NUCLEOTIDE SEQUENCE [LARGE SCALE GENOMIC DNA]</scope>
    <source>
        <strain evidence="11 12">ZZ0214-1</strain>
    </source>
</reference>
<dbReference type="AlphaFoldDB" id="A0A2G8SUS7"/>
<feature type="compositionally biased region" description="Basic and acidic residues" evidence="9">
    <location>
        <begin position="556"/>
        <end position="565"/>
    </location>
</feature>
<dbReference type="PANTHER" id="PTHR46543">
    <property type="entry name" value="ZINC FINGER CCHC DOMAIN-CONTAINING PROTEIN 7"/>
    <property type="match status" value="1"/>
</dbReference>
<evidence type="ECO:0000256" key="3">
    <source>
        <dbReference type="ARBA" id="ARBA00022723"/>
    </source>
</evidence>
<dbReference type="PANTHER" id="PTHR46543:SF1">
    <property type="entry name" value="ZINC FINGER CCHC DOMAIN-CONTAINING PROTEIN 7"/>
    <property type="match status" value="1"/>
</dbReference>
<feature type="compositionally biased region" description="Gly residues" evidence="9">
    <location>
        <begin position="568"/>
        <end position="582"/>
    </location>
</feature>
<evidence type="ECO:0000313" key="12">
    <source>
        <dbReference type="Proteomes" id="UP000230002"/>
    </source>
</evidence>
<comment type="caution">
    <text evidence="11">The sequence shown here is derived from an EMBL/GenBank/DDBJ whole genome shotgun (WGS) entry which is preliminary data.</text>
</comment>
<evidence type="ECO:0000313" key="11">
    <source>
        <dbReference type="EMBL" id="PIL37531.1"/>
    </source>
</evidence>
<evidence type="ECO:0000259" key="10">
    <source>
        <dbReference type="PROSITE" id="PS50158"/>
    </source>
</evidence>
<evidence type="ECO:0000256" key="6">
    <source>
        <dbReference type="ARBA" id="ARBA00022833"/>
    </source>
</evidence>
<keyword evidence="2" id="KW-0507">mRNA processing</keyword>
<dbReference type="EMBL" id="AYKW01000001">
    <property type="protein sequence ID" value="PIL37531.1"/>
    <property type="molecule type" value="Genomic_DNA"/>
</dbReference>
<evidence type="ECO:0000256" key="1">
    <source>
        <dbReference type="ARBA" id="ARBA00004123"/>
    </source>
</evidence>
<feature type="region of interest" description="Disordered" evidence="9">
    <location>
        <begin position="505"/>
        <end position="681"/>
    </location>
</feature>
<keyword evidence="12" id="KW-1185">Reference proteome</keyword>
<keyword evidence="4" id="KW-0677">Repeat</keyword>
<dbReference type="GO" id="GO:0031499">
    <property type="term" value="C:TRAMP complex"/>
    <property type="evidence" value="ECO:0007669"/>
    <property type="project" value="TreeGrafter"/>
</dbReference>
<dbReference type="InterPro" id="IPR001878">
    <property type="entry name" value="Znf_CCHC"/>
</dbReference>
<dbReference type="GO" id="GO:0071031">
    <property type="term" value="P:nuclear mRNA surveillance of mRNA 3'-end processing"/>
    <property type="evidence" value="ECO:0007669"/>
    <property type="project" value="TreeGrafter"/>
</dbReference>
<keyword evidence="5 8" id="KW-0863">Zinc-finger</keyword>
<feature type="compositionally biased region" description="Basic residues" evidence="9">
    <location>
        <begin position="50"/>
        <end position="61"/>
    </location>
</feature>
<feature type="compositionally biased region" description="Acidic residues" evidence="9">
    <location>
        <begin position="8"/>
        <end position="23"/>
    </location>
</feature>
<sequence length="681" mass="75955">MASREVIDLTEPEVIELDSDGDEVNGGPSANGSGSGSARTLQENGGQQPGKKKRKKKRRKPGAQVNQDEPVGSTMTSTEVSRPESLDGQDEPEIIEVVKDKQAGGSGSDKRPLEDRLSGNAQVVPEGEGRRRRDQKGKEKEKEKERRRDDGREKDRERDRHRDRDRRRSRSPRHDHDRERESRRRSRSRDYGRDRDRDRRVRDRTPERDVWLFFEDVTPAEVPAGVKFRTAVAGPSRLTSTDGQAGNGLILPAHVSVAEGAEAEALELGPLKVPTPPPDSDEEDYIDYLDYDDNLKAGMVRYWELDKLEAQEAKASKSVRIVCKKCGAEGEHKTHECTVVICLTCGARDDHPTRSCPISKVCFTCGMKGHINKTCPNRGKPGAYQGFHDCDRCGARTHQTNECPTLWRMYKYVEDEERQEVLRAREGKRMLAFGQGGEGYIAPDEWCYNCGDCGHLGDDCTAADYRPDLPNEPSAFSLYNVLSGPFSEDAPRAPKRAPRDWETASAFADGYGATVPTDVGKQGRRKERERLGKARELQEAGDDQDNWFDRASYSRGRNDARDSRGASRNGGGGGGGGGGGSKANGKFKFNFAGSSIGGGGGGERGGKRQRPYDNLPEPSKETDSLQIRGAARKHSYRSTSSKDRHHDRHDRHARERSHNRYESERESQRGPRYRGGYRQPG</sequence>
<dbReference type="GO" id="GO:0008270">
    <property type="term" value="F:zinc ion binding"/>
    <property type="evidence" value="ECO:0007669"/>
    <property type="project" value="UniProtKB-KW"/>
</dbReference>
<dbReference type="OrthoDB" id="7608935at2759"/>
<keyword evidence="7" id="KW-0539">Nucleus</keyword>
<protein>
    <submittedName>
        <fullName evidence="11">Transcription factor</fullName>
    </submittedName>
</protein>
<dbReference type="GO" id="GO:0071036">
    <property type="term" value="P:nuclear polyadenylation-dependent snoRNA catabolic process"/>
    <property type="evidence" value="ECO:0007669"/>
    <property type="project" value="TreeGrafter"/>
</dbReference>
<dbReference type="GO" id="GO:0003723">
    <property type="term" value="F:RNA binding"/>
    <property type="evidence" value="ECO:0007669"/>
    <property type="project" value="TreeGrafter"/>
</dbReference>
<organism evidence="11 12">
    <name type="scientific">Ganoderma sinense ZZ0214-1</name>
    <dbReference type="NCBI Taxonomy" id="1077348"/>
    <lineage>
        <taxon>Eukaryota</taxon>
        <taxon>Fungi</taxon>
        <taxon>Dikarya</taxon>
        <taxon>Basidiomycota</taxon>
        <taxon>Agaricomycotina</taxon>
        <taxon>Agaricomycetes</taxon>
        <taxon>Polyporales</taxon>
        <taxon>Polyporaceae</taxon>
        <taxon>Ganoderma</taxon>
    </lineage>
</organism>
<evidence type="ECO:0000256" key="7">
    <source>
        <dbReference type="ARBA" id="ARBA00023242"/>
    </source>
</evidence>
<keyword evidence="6" id="KW-0862">Zinc</keyword>
<feature type="compositionally biased region" description="Basic and acidic residues" evidence="9">
    <location>
        <begin position="640"/>
        <end position="669"/>
    </location>
</feature>
<dbReference type="GO" id="GO:0006397">
    <property type="term" value="P:mRNA processing"/>
    <property type="evidence" value="ECO:0007669"/>
    <property type="project" value="UniProtKB-KW"/>
</dbReference>
<evidence type="ECO:0000256" key="8">
    <source>
        <dbReference type="PROSITE-ProRule" id="PRU00047"/>
    </source>
</evidence>